<dbReference type="SUPFAM" id="SSF82689">
    <property type="entry name" value="Mechanosensitive channel protein MscS (YggB), C-terminal domain"/>
    <property type="match status" value="1"/>
</dbReference>
<sequence length="588" mass="64214">MATSLDRQLIRQYLLVCGQWLLLLNVFYGLPVHAVGEEQASVTTASQIESSESALNSESSTNSASDNQTERAITASSESNAPPRIADNSHNIANVPNINTNNITTSPADSSALPTAPVPITPAPTISGESTNNAQIETTPTPLKDNDIRQRISGIFSEIEGLKAIDVNVSQGVVTLSGEAPNEKKAQQAINLTNRLTDVVTVEDKISRTLDVQDNVTTVYQVLKNQSKTLIKALPLLFVGIVVFAIVTWFGSWLSNRQKMWQRLTPNPFVAELLAQTVKVIFIIFGLILALSLVGAETILSTLLGGAGVIGIAVGFAVKDTIENYIASLMLSVRQPFRARDHIVINGKEGIVVRLTSRATILMTLDGNQLRIPNGEVFKSTILNYTKNPERRFTFELGVDANDDPLAAIKVGIDAICTLDFVLDKPKAIAVIKEIGDSNILLEFQVWVNQSATDFSKARSIAIRETKHALENEGFSLPEPIYRLRFNHKLEKAIANLNTNFDANKSSSETIITPAISIPASDFAIDEPTMDDKDKKQAKARAKIILQGHNADDVLNARPDEKLMEKVEQEIAENTNETDLLNKNSPQE</sequence>
<keyword evidence="4 7" id="KW-0812">Transmembrane</keyword>
<feature type="compositionally biased region" description="Polar residues" evidence="8">
    <location>
        <begin position="66"/>
        <end position="80"/>
    </location>
</feature>
<feature type="region of interest" description="Disordered" evidence="8">
    <location>
        <begin position="569"/>
        <end position="588"/>
    </location>
</feature>
<evidence type="ECO:0000256" key="2">
    <source>
        <dbReference type="ARBA" id="ARBA00008017"/>
    </source>
</evidence>
<evidence type="ECO:0000256" key="6">
    <source>
        <dbReference type="ARBA" id="ARBA00023136"/>
    </source>
</evidence>
<dbReference type="SUPFAM" id="SSF82861">
    <property type="entry name" value="Mechanosensitive channel protein MscS (YggB), transmembrane region"/>
    <property type="match status" value="1"/>
</dbReference>
<dbReference type="PANTHER" id="PTHR30221">
    <property type="entry name" value="SMALL-CONDUCTANCE MECHANOSENSITIVE CHANNEL"/>
    <property type="match status" value="1"/>
</dbReference>
<feature type="compositionally biased region" description="Polar residues" evidence="8">
    <location>
        <begin position="127"/>
        <end position="141"/>
    </location>
</feature>
<evidence type="ECO:0000256" key="1">
    <source>
        <dbReference type="ARBA" id="ARBA00004651"/>
    </source>
</evidence>
<evidence type="ECO:0000256" key="3">
    <source>
        <dbReference type="ARBA" id="ARBA00022475"/>
    </source>
</evidence>
<dbReference type="InterPro" id="IPR010920">
    <property type="entry name" value="LSM_dom_sf"/>
</dbReference>
<accession>A0A5C7A1G9</accession>
<evidence type="ECO:0000256" key="5">
    <source>
        <dbReference type="ARBA" id="ARBA00022989"/>
    </source>
</evidence>
<evidence type="ECO:0000256" key="8">
    <source>
        <dbReference type="SAM" id="MobiDB-lite"/>
    </source>
</evidence>
<name>A0A5C7A1G9_9GAMM</name>
<dbReference type="Gene3D" id="3.30.1340.30">
    <property type="match status" value="1"/>
</dbReference>
<dbReference type="AlphaFoldDB" id="A0A5C7A1G9"/>
<dbReference type="InterPro" id="IPR007055">
    <property type="entry name" value="BON_dom"/>
</dbReference>
<keyword evidence="11" id="KW-1185">Reference proteome</keyword>
<feature type="compositionally biased region" description="Low complexity" evidence="8">
    <location>
        <begin position="49"/>
        <end position="65"/>
    </location>
</feature>
<dbReference type="PANTHER" id="PTHR30221:SF1">
    <property type="entry name" value="SMALL-CONDUCTANCE MECHANOSENSITIVE CHANNEL"/>
    <property type="match status" value="1"/>
</dbReference>
<keyword evidence="7" id="KW-0406">Ion transport</keyword>
<feature type="transmembrane region" description="Helical" evidence="7">
    <location>
        <begin position="299"/>
        <end position="318"/>
    </location>
</feature>
<feature type="transmembrane region" description="Helical" evidence="7">
    <location>
        <begin position="12"/>
        <end position="30"/>
    </location>
</feature>
<dbReference type="Pfam" id="PF00924">
    <property type="entry name" value="MS_channel_2nd"/>
    <property type="match status" value="1"/>
</dbReference>
<dbReference type="Proteomes" id="UP000321903">
    <property type="component" value="Unassembled WGS sequence"/>
</dbReference>
<evidence type="ECO:0000313" key="10">
    <source>
        <dbReference type="EMBL" id="TXD96715.1"/>
    </source>
</evidence>
<comment type="caution">
    <text evidence="10">The sequence shown here is derived from an EMBL/GenBank/DDBJ whole genome shotgun (WGS) entry which is preliminary data.</text>
</comment>
<protein>
    <recommendedName>
        <fullName evidence="7">Small-conductance mechanosensitive channel</fullName>
    </recommendedName>
</protein>
<feature type="compositionally biased region" description="Polar residues" evidence="8">
    <location>
        <begin position="572"/>
        <end position="588"/>
    </location>
</feature>
<keyword evidence="7" id="KW-0813">Transport</keyword>
<keyword evidence="7" id="KW-0997">Cell inner membrane</keyword>
<comment type="subunit">
    <text evidence="7">Homoheptamer.</text>
</comment>
<dbReference type="GO" id="GO:0008381">
    <property type="term" value="F:mechanosensitive monoatomic ion channel activity"/>
    <property type="evidence" value="ECO:0007669"/>
    <property type="project" value="InterPro"/>
</dbReference>
<dbReference type="Gene3D" id="3.30.70.100">
    <property type="match status" value="1"/>
</dbReference>
<dbReference type="InterPro" id="IPR011066">
    <property type="entry name" value="MscS_channel_C_sf"/>
</dbReference>
<dbReference type="PROSITE" id="PS01246">
    <property type="entry name" value="UPF0003"/>
    <property type="match status" value="1"/>
</dbReference>
<dbReference type="Gene3D" id="2.30.30.60">
    <property type="match status" value="1"/>
</dbReference>
<dbReference type="InterPro" id="IPR011014">
    <property type="entry name" value="MscS_channel_TM-2"/>
</dbReference>
<dbReference type="SUPFAM" id="SSF50182">
    <property type="entry name" value="Sm-like ribonucleoproteins"/>
    <property type="match status" value="1"/>
</dbReference>
<gene>
    <name evidence="10" type="ORF">ES754_06615</name>
</gene>
<comment type="function">
    <text evidence="7">Mechanosensitive channel that participates in the regulation of osmotic pressure changes within the cell, opening in response to stretch forces in the membrane lipid bilayer, without the need for other proteins. Contributes to normal resistance to hypoosmotic shock. Forms an ion channel of 1.0 nanosiemens conductance with a slight preference for anions.</text>
</comment>
<comment type="subcellular location">
    <subcellularLocation>
        <location evidence="7">Cell inner membrane</location>
        <topology evidence="7">Multi-pass membrane protein</topology>
    </subcellularLocation>
    <subcellularLocation>
        <location evidence="1">Cell membrane</location>
        <topology evidence="1">Multi-pass membrane protein</topology>
    </subcellularLocation>
</comment>
<feature type="transmembrane region" description="Helical" evidence="7">
    <location>
        <begin position="233"/>
        <end position="252"/>
    </location>
</feature>
<feature type="domain" description="BON" evidence="9">
    <location>
        <begin position="144"/>
        <end position="210"/>
    </location>
</feature>
<evidence type="ECO:0000259" key="9">
    <source>
        <dbReference type="PROSITE" id="PS50914"/>
    </source>
</evidence>
<keyword evidence="7" id="KW-0407">Ion channel</keyword>
<dbReference type="EMBL" id="VORZ01000002">
    <property type="protein sequence ID" value="TXD96715.1"/>
    <property type="molecule type" value="Genomic_DNA"/>
</dbReference>
<dbReference type="InterPro" id="IPR006686">
    <property type="entry name" value="MscS_channel_CS"/>
</dbReference>
<dbReference type="InterPro" id="IPR045275">
    <property type="entry name" value="MscS_archaea/bacteria_type"/>
</dbReference>
<evidence type="ECO:0000256" key="7">
    <source>
        <dbReference type="RuleBase" id="RU369025"/>
    </source>
</evidence>
<dbReference type="PROSITE" id="PS50914">
    <property type="entry name" value="BON"/>
    <property type="match status" value="1"/>
</dbReference>
<reference evidence="10 11" key="1">
    <citation type="submission" date="2019-08" db="EMBL/GenBank/DDBJ databases">
        <title>Genome sequence of Psychrobacter frigidicola ACAM304 (type strain).</title>
        <authorList>
            <person name="Bowman J.P."/>
        </authorList>
    </citation>
    <scope>NUCLEOTIDE SEQUENCE [LARGE SCALE GENOMIC DNA]</scope>
    <source>
        <strain evidence="10 11">ACAM 304</strain>
    </source>
</reference>
<keyword evidence="5 7" id="KW-1133">Transmembrane helix</keyword>
<dbReference type="OrthoDB" id="9793781at2"/>
<dbReference type="InterPro" id="IPR023408">
    <property type="entry name" value="MscS_beta-dom_sf"/>
</dbReference>
<dbReference type="GO" id="GO:0005886">
    <property type="term" value="C:plasma membrane"/>
    <property type="evidence" value="ECO:0007669"/>
    <property type="project" value="UniProtKB-SubCell"/>
</dbReference>
<proteinExistence type="inferred from homology"/>
<keyword evidence="6 7" id="KW-0472">Membrane</keyword>
<evidence type="ECO:0000256" key="4">
    <source>
        <dbReference type="ARBA" id="ARBA00022692"/>
    </source>
</evidence>
<feature type="region of interest" description="Disordered" evidence="8">
    <location>
        <begin position="46"/>
        <end position="145"/>
    </location>
</feature>
<organism evidence="10 11">
    <name type="scientific">Psychrobacter frigidicola</name>
    <dbReference type="NCBI Taxonomy" id="45611"/>
    <lineage>
        <taxon>Bacteria</taxon>
        <taxon>Pseudomonadati</taxon>
        <taxon>Pseudomonadota</taxon>
        <taxon>Gammaproteobacteria</taxon>
        <taxon>Moraxellales</taxon>
        <taxon>Moraxellaceae</taxon>
        <taxon>Psychrobacter</taxon>
    </lineage>
</organism>
<evidence type="ECO:0000313" key="11">
    <source>
        <dbReference type="Proteomes" id="UP000321903"/>
    </source>
</evidence>
<comment type="similarity">
    <text evidence="2 7">Belongs to the MscS (TC 1.A.23) family.</text>
</comment>
<dbReference type="Gene3D" id="1.10.287.1260">
    <property type="match status" value="1"/>
</dbReference>
<dbReference type="Pfam" id="PF04972">
    <property type="entry name" value="BON"/>
    <property type="match status" value="1"/>
</dbReference>
<dbReference type="RefSeq" id="WP_147223376.1">
    <property type="nucleotide sequence ID" value="NZ_CAJGYY010000001.1"/>
</dbReference>
<dbReference type="InterPro" id="IPR006685">
    <property type="entry name" value="MscS_channel_2nd"/>
</dbReference>
<keyword evidence="3" id="KW-1003">Cell membrane</keyword>
<feature type="compositionally biased region" description="Low complexity" evidence="8">
    <location>
        <begin position="91"/>
        <end position="105"/>
    </location>
</feature>
<feature type="transmembrane region" description="Helical" evidence="7">
    <location>
        <begin position="273"/>
        <end position="293"/>
    </location>
</feature>